<name>A0A1M5K2P9_9FIRM</name>
<dbReference type="AlphaFoldDB" id="A0A1M5K2P9"/>
<accession>A0A1M5K2P9</accession>
<dbReference type="InterPro" id="IPR029057">
    <property type="entry name" value="PRTase-like"/>
</dbReference>
<dbReference type="Proteomes" id="UP000242329">
    <property type="component" value="Unassembled WGS sequence"/>
</dbReference>
<keyword evidence="2" id="KW-1185">Reference proteome</keyword>
<gene>
    <name evidence="1" type="ORF">SAMN02745221_00256</name>
</gene>
<evidence type="ECO:0000313" key="1">
    <source>
        <dbReference type="EMBL" id="SHG46603.1"/>
    </source>
</evidence>
<dbReference type="CDD" id="cd06223">
    <property type="entry name" value="PRTases_typeI"/>
    <property type="match status" value="1"/>
</dbReference>
<evidence type="ECO:0000313" key="2">
    <source>
        <dbReference type="Proteomes" id="UP000242329"/>
    </source>
</evidence>
<dbReference type="EMBL" id="FQWY01000004">
    <property type="protein sequence ID" value="SHG46603.1"/>
    <property type="molecule type" value="Genomic_DNA"/>
</dbReference>
<organism evidence="1 2">
    <name type="scientific">Thermosyntropha lipolytica DSM 11003</name>
    <dbReference type="NCBI Taxonomy" id="1123382"/>
    <lineage>
        <taxon>Bacteria</taxon>
        <taxon>Bacillati</taxon>
        <taxon>Bacillota</taxon>
        <taxon>Clostridia</taxon>
        <taxon>Eubacteriales</taxon>
        <taxon>Syntrophomonadaceae</taxon>
        <taxon>Thermosyntropha</taxon>
    </lineage>
</organism>
<dbReference type="InterPro" id="IPR000836">
    <property type="entry name" value="PRTase_dom"/>
</dbReference>
<protein>
    <recommendedName>
        <fullName evidence="3">Amidophosphoribosyltransferase</fullName>
    </recommendedName>
</protein>
<dbReference type="SUPFAM" id="SSF53271">
    <property type="entry name" value="PRTase-like"/>
    <property type="match status" value="1"/>
</dbReference>
<reference evidence="2" key="1">
    <citation type="submission" date="2016-11" db="EMBL/GenBank/DDBJ databases">
        <authorList>
            <person name="Varghese N."/>
            <person name="Submissions S."/>
        </authorList>
    </citation>
    <scope>NUCLEOTIDE SEQUENCE [LARGE SCALE GENOMIC DNA]</scope>
    <source>
        <strain evidence="2">DSM 11003</strain>
    </source>
</reference>
<evidence type="ECO:0008006" key="3">
    <source>
        <dbReference type="Google" id="ProtNLM"/>
    </source>
</evidence>
<proteinExistence type="predicted"/>
<dbReference type="Gene3D" id="3.40.50.2020">
    <property type="match status" value="1"/>
</dbReference>
<sequence>MLVACTRFIIKRNDFLFRDTVAYFHQYYTGYGEPNNPNFLNTLKNTFNREPIEALIEARNKVIDILVSDIPEIIRGREDENWIMVCVPRAKALDTYNKQTQLMFQEAVSIAAQNIKGVIDGTGYIRRIKNTRTTHIRSPKIPNDGPDPYPGITIATCQINRDKIKGKKIILVDDVYTQNVNVDEDCIQALYDCGADEIIFYAIGYTRRNL</sequence>